<feature type="compositionally biased region" description="Polar residues" evidence="8">
    <location>
        <begin position="620"/>
        <end position="636"/>
    </location>
</feature>
<keyword evidence="6" id="KW-0804">Transcription</keyword>
<evidence type="ECO:0000256" key="7">
    <source>
        <dbReference type="ARBA" id="ARBA00023242"/>
    </source>
</evidence>
<evidence type="ECO:0000256" key="3">
    <source>
        <dbReference type="ARBA" id="ARBA00022833"/>
    </source>
</evidence>
<evidence type="ECO:0000256" key="8">
    <source>
        <dbReference type="SAM" id="MobiDB-lite"/>
    </source>
</evidence>
<dbReference type="Pfam" id="PF04082">
    <property type="entry name" value="Fungal_trans"/>
    <property type="match status" value="1"/>
</dbReference>
<dbReference type="Proteomes" id="UP001301958">
    <property type="component" value="Unassembled WGS sequence"/>
</dbReference>
<reference evidence="10" key="2">
    <citation type="submission" date="2023-05" db="EMBL/GenBank/DDBJ databases">
        <authorList>
            <consortium name="Lawrence Berkeley National Laboratory"/>
            <person name="Steindorff A."/>
            <person name="Hensen N."/>
            <person name="Bonometti L."/>
            <person name="Westerberg I."/>
            <person name="Brannstrom I.O."/>
            <person name="Guillou S."/>
            <person name="Cros-Aarteil S."/>
            <person name="Calhoun S."/>
            <person name="Haridas S."/>
            <person name="Kuo A."/>
            <person name="Mondo S."/>
            <person name="Pangilinan J."/>
            <person name="Riley R."/>
            <person name="Labutti K."/>
            <person name="Andreopoulos B."/>
            <person name="Lipzen A."/>
            <person name="Chen C."/>
            <person name="Yanf M."/>
            <person name="Daum C."/>
            <person name="Ng V."/>
            <person name="Clum A."/>
            <person name="Ohm R."/>
            <person name="Martin F."/>
            <person name="Silar P."/>
            <person name="Natvig D."/>
            <person name="Lalanne C."/>
            <person name="Gautier V."/>
            <person name="Ament-Velasquez S.L."/>
            <person name="Kruys A."/>
            <person name="Hutchinson M.I."/>
            <person name="Powell A.J."/>
            <person name="Barry K."/>
            <person name="Miller A.N."/>
            <person name="Grigoriev I.V."/>
            <person name="Debuchy R."/>
            <person name="Gladieux P."/>
            <person name="Thoren M.H."/>
            <person name="Johannesson H."/>
        </authorList>
    </citation>
    <scope>NUCLEOTIDE SEQUENCE</scope>
    <source>
        <strain evidence="10">CBS 990.96</strain>
    </source>
</reference>
<dbReference type="GO" id="GO:0006351">
    <property type="term" value="P:DNA-templated transcription"/>
    <property type="evidence" value="ECO:0007669"/>
    <property type="project" value="InterPro"/>
</dbReference>
<dbReference type="GO" id="GO:0005634">
    <property type="term" value="C:nucleus"/>
    <property type="evidence" value="ECO:0007669"/>
    <property type="project" value="UniProtKB-SubCell"/>
</dbReference>
<dbReference type="CDD" id="cd12148">
    <property type="entry name" value="fungal_TF_MHR"/>
    <property type="match status" value="1"/>
</dbReference>
<dbReference type="EMBL" id="MU865483">
    <property type="protein sequence ID" value="KAK4222237.1"/>
    <property type="molecule type" value="Genomic_DNA"/>
</dbReference>
<dbReference type="PANTHER" id="PTHR47782:SF8">
    <property type="entry name" value="ZN(II)2CYS6 TRANSCRIPTION FACTOR (EUROFUNG)"/>
    <property type="match status" value="1"/>
</dbReference>
<evidence type="ECO:0000256" key="5">
    <source>
        <dbReference type="ARBA" id="ARBA00023125"/>
    </source>
</evidence>
<evidence type="ECO:0000256" key="4">
    <source>
        <dbReference type="ARBA" id="ARBA00023015"/>
    </source>
</evidence>
<comment type="caution">
    <text evidence="10">The sequence shown here is derived from an EMBL/GenBank/DDBJ whole genome shotgun (WGS) entry which is preliminary data.</text>
</comment>
<feature type="compositionally biased region" description="Polar residues" evidence="8">
    <location>
        <begin position="549"/>
        <end position="565"/>
    </location>
</feature>
<name>A0AAN6YT70_9PEZI</name>
<gene>
    <name evidence="10" type="ORF">QBC38DRAFT_490364</name>
</gene>
<feature type="region of interest" description="Disordered" evidence="8">
    <location>
        <begin position="717"/>
        <end position="754"/>
    </location>
</feature>
<reference evidence="10" key="1">
    <citation type="journal article" date="2023" name="Mol. Phylogenet. Evol.">
        <title>Genome-scale phylogeny and comparative genomics of the fungal order Sordariales.</title>
        <authorList>
            <person name="Hensen N."/>
            <person name="Bonometti L."/>
            <person name="Westerberg I."/>
            <person name="Brannstrom I.O."/>
            <person name="Guillou S."/>
            <person name="Cros-Aarteil S."/>
            <person name="Calhoun S."/>
            <person name="Haridas S."/>
            <person name="Kuo A."/>
            <person name="Mondo S."/>
            <person name="Pangilinan J."/>
            <person name="Riley R."/>
            <person name="LaButti K."/>
            <person name="Andreopoulos B."/>
            <person name="Lipzen A."/>
            <person name="Chen C."/>
            <person name="Yan M."/>
            <person name="Daum C."/>
            <person name="Ng V."/>
            <person name="Clum A."/>
            <person name="Steindorff A."/>
            <person name="Ohm R.A."/>
            <person name="Martin F."/>
            <person name="Silar P."/>
            <person name="Natvig D.O."/>
            <person name="Lalanne C."/>
            <person name="Gautier V."/>
            <person name="Ament-Velasquez S.L."/>
            <person name="Kruys A."/>
            <person name="Hutchinson M.I."/>
            <person name="Powell A.J."/>
            <person name="Barry K."/>
            <person name="Miller A.N."/>
            <person name="Grigoriev I.V."/>
            <person name="Debuchy R."/>
            <person name="Gladieux P."/>
            <person name="Hiltunen Thoren M."/>
            <person name="Johannesson H."/>
        </authorList>
    </citation>
    <scope>NUCLEOTIDE SEQUENCE</scope>
    <source>
        <strain evidence="10">CBS 990.96</strain>
    </source>
</reference>
<evidence type="ECO:0000256" key="2">
    <source>
        <dbReference type="ARBA" id="ARBA00022723"/>
    </source>
</evidence>
<evidence type="ECO:0000313" key="11">
    <source>
        <dbReference type="Proteomes" id="UP001301958"/>
    </source>
</evidence>
<evidence type="ECO:0000259" key="9">
    <source>
        <dbReference type="Pfam" id="PF04082"/>
    </source>
</evidence>
<dbReference type="GO" id="GO:0008270">
    <property type="term" value="F:zinc ion binding"/>
    <property type="evidence" value="ECO:0007669"/>
    <property type="project" value="InterPro"/>
</dbReference>
<evidence type="ECO:0000313" key="10">
    <source>
        <dbReference type="EMBL" id="KAK4222237.1"/>
    </source>
</evidence>
<organism evidence="10 11">
    <name type="scientific">Podospora fimiseda</name>
    <dbReference type="NCBI Taxonomy" id="252190"/>
    <lineage>
        <taxon>Eukaryota</taxon>
        <taxon>Fungi</taxon>
        <taxon>Dikarya</taxon>
        <taxon>Ascomycota</taxon>
        <taxon>Pezizomycotina</taxon>
        <taxon>Sordariomycetes</taxon>
        <taxon>Sordariomycetidae</taxon>
        <taxon>Sordariales</taxon>
        <taxon>Podosporaceae</taxon>
        <taxon>Podospora</taxon>
    </lineage>
</organism>
<sequence>MNRSYVVDLQKKVRMLEEELSQFTEEEGEYPHSFEEMMRPGGLVRLDDSEETARYLGPSSGIAMTRLLMEEAKRFTETQRISDLIPKLNERRRAQRDRMQSVIAGSISAPSGKRYPQNSDIPAPRLLDRQVVDKFVQAYHEKVQIFAPVLHEQTFAQDLDAVYAGDQEPYKLFVVNIVLAISIQKMGRNYQGLAKSYFLSAMQHFEDVIRPKDLKTLQCLCLITQYSLLTPIRTAVYYVVGLATRICQQLGLNDERAINVGAEDAPTLDMRRRLSWIVTCHEYGLAHVMGRPNGFAKCNDSMNVKFFEAVADSHITPEATPESLRQAPPCPNKLVAIHFCKMRILQAEIRRVLYEKKRDEPTHDRHPWFSEMEQKMEKWRDDCPSQPLWCNHWFKARYETMVVFLYRPSFQVPKPSSEAAIKCFDGAERIITMSSKLVDTGVVDVTWVFLLTIYTALNSLLWSVSYPEVRAKHDQQKAERLVEEGLDIITRSQQCGEEQQWPGVESAVELYVVLSKACLQSYDAQQSSSVPTATFNTPLPFGDHGSPESEVSSQHGHQPNSTASFFGQQASPFGYVVEPYNSFDNGSPFTHQPSFRSNSIFGSTSADPYGRRFSQFAPDSVQQNDASGSHQQQPMPTVSHADLTPPQLATAGSNLPTPPESLAPNSAKLGNMTLSPRLPMLDSRSSSPAPTKMLHDPNSPVPTMLHHSAQGLPISQHPSPASTPAPFIKTEPTDYPPSSSGMSQQSQVCMPPPASRTPAFTIPAPMRGAPHTQQQRPGVVHHWHQPPPPLIQPHAFTNNGNKESFWNEGHLDPFSGGLGVSNGTDGSYTLGGGHSPGNRSHLNGATLPQPPPPPPPAGQIPLPQGTLGVPQGHFPWEGFGGQYFGGMKVRNGSVTHTEQLEMISQLEGNEGMLDIDSFLNMGMGPLNGFDGGATYRWN</sequence>
<feature type="region of interest" description="Disordered" evidence="8">
    <location>
        <begin position="822"/>
        <end position="872"/>
    </location>
</feature>
<proteinExistence type="predicted"/>
<feature type="region of interest" description="Disordered" evidence="8">
    <location>
        <begin position="529"/>
        <end position="565"/>
    </location>
</feature>
<keyword evidence="7" id="KW-0539">Nucleus</keyword>
<protein>
    <submittedName>
        <fullName evidence="10">Fungal-specific transcription factor domain-containing protein</fullName>
    </submittedName>
</protein>
<dbReference type="GO" id="GO:0043565">
    <property type="term" value="F:sequence-specific DNA binding"/>
    <property type="evidence" value="ECO:0007669"/>
    <property type="project" value="TreeGrafter"/>
</dbReference>
<comment type="subcellular location">
    <subcellularLocation>
        <location evidence="1">Nucleus</location>
    </subcellularLocation>
</comment>
<keyword evidence="11" id="KW-1185">Reference proteome</keyword>
<dbReference type="InterPro" id="IPR007219">
    <property type="entry name" value="XnlR_reg_dom"/>
</dbReference>
<keyword evidence="4" id="KW-0805">Transcription regulation</keyword>
<dbReference type="AlphaFoldDB" id="A0AAN6YT70"/>
<evidence type="ECO:0000256" key="6">
    <source>
        <dbReference type="ARBA" id="ARBA00023163"/>
    </source>
</evidence>
<keyword evidence="5" id="KW-0238">DNA-binding</keyword>
<dbReference type="GO" id="GO:0000981">
    <property type="term" value="F:DNA-binding transcription factor activity, RNA polymerase II-specific"/>
    <property type="evidence" value="ECO:0007669"/>
    <property type="project" value="TreeGrafter"/>
</dbReference>
<dbReference type="GO" id="GO:0045944">
    <property type="term" value="P:positive regulation of transcription by RNA polymerase II"/>
    <property type="evidence" value="ECO:0007669"/>
    <property type="project" value="TreeGrafter"/>
</dbReference>
<evidence type="ECO:0000256" key="1">
    <source>
        <dbReference type="ARBA" id="ARBA00004123"/>
    </source>
</evidence>
<feature type="compositionally biased region" description="Pro residues" evidence="8">
    <location>
        <begin position="848"/>
        <end position="858"/>
    </location>
</feature>
<feature type="region of interest" description="Disordered" evidence="8">
    <location>
        <begin position="619"/>
        <end position="705"/>
    </location>
</feature>
<accession>A0AAN6YT70</accession>
<dbReference type="InterPro" id="IPR052202">
    <property type="entry name" value="Yeast_MetPath_Reg"/>
</dbReference>
<dbReference type="PANTHER" id="PTHR47782">
    <property type="entry name" value="ZN(II)2CYS6 TRANSCRIPTION FACTOR (EUROFUNG)-RELATED"/>
    <property type="match status" value="1"/>
</dbReference>
<feature type="domain" description="Xylanolytic transcriptional activator regulatory" evidence="9">
    <location>
        <begin position="138"/>
        <end position="381"/>
    </location>
</feature>
<keyword evidence="3" id="KW-0862">Zinc</keyword>
<keyword evidence="2" id="KW-0479">Metal-binding</keyword>
<feature type="compositionally biased region" description="Low complexity" evidence="8">
    <location>
        <begin position="738"/>
        <end position="747"/>
    </location>
</feature>